<dbReference type="Pfam" id="PF00581">
    <property type="entry name" value="Rhodanese"/>
    <property type="match status" value="4"/>
</dbReference>
<dbReference type="InterPro" id="IPR001763">
    <property type="entry name" value="Rhodanese-like_dom"/>
</dbReference>
<feature type="domain" description="Rhodanese" evidence="1">
    <location>
        <begin position="20"/>
        <end position="110"/>
    </location>
</feature>
<dbReference type="PANTHER" id="PTHR43031">
    <property type="entry name" value="FAD-DEPENDENT OXIDOREDUCTASE"/>
    <property type="match status" value="1"/>
</dbReference>
<feature type="domain" description="Rhodanese" evidence="1">
    <location>
        <begin position="286"/>
        <end position="369"/>
    </location>
</feature>
<organism evidence="2 3">
    <name type="scientific">Ottowia thiooxydans</name>
    <dbReference type="NCBI Taxonomy" id="219182"/>
    <lineage>
        <taxon>Bacteria</taxon>
        <taxon>Pseudomonadati</taxon>
        <taxon>Pseudomonadota</taxon>
        <taxon>Betaproteobacteria</taxon>
        <taxon>Burkholderiales</taxon>
        <taxon>Comamonadaceae</taxon>
        <taxon>Ottowia</taxon>
    </lineage>
</organism>
<dbReference type="EMBL" id="JBEPSH010000013">
    <property type="protein sequence ID" value="MET4580059.1"/>
    <property type="molecule type" value="Genomic_DNA"/>
</dbReference>
<protein>
    <submittedName>
        <fullName evidence="2">Rhodanese-related sulfurtransferase</fullName>
    </submittedName>
</protein>
<accession>A0ABV2QG97</accession>
<comment type="caution">
    <text evidence="2">The sequence shown here is derived from an EMBL/GenBank/DDBJ whole genome shotgun (WGS) entry which is preliminary data.</text>
</comment>
<sequence length="538" mass="58650">MSQNTFPVLSPAALRERLSTRNEIAVIDVREAGLFAEKHLLLAVNAPLWRLGQRIDDLVPRRSTPIVLVDLDGSALQVAAEKLQRLGYTELSILEGGTLGWEAAGYEVFTGDNVPSKALGEVIEVQAKTPHIDVATLRAKLQAGENLVIVDGRTPEEFYNFSLPGAHSVPNAELPYRIRELAPDPKTLVVVNCAGRTRSIIGAQTLLDAGIPNPVVSLQDGTMAWLLAGHELKHGRRTALPEPGAQHLEAAREKARALSQRSGVKTIDDAQLAAFAQDDSRNLYRLDIRTIDEYRSGHLPGWRWAPGGQLVQATDAYVGTLHARVVLADWDGVRAHSTAAWLVQLGAYEVYLYQPATQAALETGDPAYRLLHDPEYPAAPTVSVHDVAGLQQSAHAQVFDVDHNHAYGRRHISGARFVAPSRVFDVVRNLKSGTPVLLTSRDGVLAQILAAALRAQGADARSILGGNRAWFEAELPTETGREGILSGHDDWPFTGYLATDLAERDHDFRTYLQWELDLVAQLEKTGGEAPFKVLSQAA</sequence>
<dbReference type="InterPro" id="IPR050229">
    <property type="entry name" value="GlpE_sulfurtransferase"/>
</dbReference>
<keyword evidence="3" id="KW-1185">Reference proteome</keyword>
<dbReference type="SUPFAM" id="SSF52821">
    <property type="entry name" value="Rhodanese/Cell cycle control phosphatase"/>
    <property type="match status" value="4"/>
</dbReference>
<dbReference type="Gene3D" id="3.40.250.10">
    <property type="entry name" value="Rhodanese-like domain"/>
    <property type="match status" value="4"/>
</dbReference>
<gene>
    <name evidence="2" type="ORF">ABIE13_005197</name>
</gene>
<evidence type="ECO:0000313" key="2">
    <source>
        <dbReference type="EMBL" id="MET4580059.1"/>
    </source>
</evidence>
<feature type="domain" description="Rhodanese" evidence="1">
    <location>
        <begin position="143"/>
        <end position="234"/>
    </location>
</feature>
<dbReference type="InterPro" id="IPR036873">
    <property type="entry name" value="Rhodanese-like_dom_sf"/>
</dbReference>
<proteinExistence type="predicted"/>
<dbReference type="Proteomes" id="UP001549320">
    <property type="component" value="Unassembled WGS sequence"/>
</dbReference>
<evidence type="ECO:0000313" key="3">
    <source>
        <dbReference type="Proteomes" id="UP001549320"/>
    </source>
</evidence>
<dbReference type="RefSeq" id="WP_354448687.1">
    <property type="nucleotide sequence ID" value="NZ_JBEPSH010000013.1"/>
</dbReference>
<name>A0ABV2QG97_9BURK</name>
<dbReference type="SMART" id="SM00450">
    <property type="entry name" value="RHOD"/>
    <property type="match status" value="4"/>
</dbReference>
<dbReference type="PANTHER" id="PTHR43031:SF7">
    <property type="entry name" value="NITRIC OXIDE REDUCTASE FLRD-NAD(+) REDUCTASE"/>
    <property type="match status" value="1"/>
</dbReference>
<evidence type="ECO:0000259" key="1">
    <source>
        <dbReference type="PROSITE" id="PS50206"/>
    </source>
</evidence>
<reference evidence="2 3" key="1">
    <citation type="submission" date="2024-06" db="EMBL/GenBank/DDBJ databases">
        <title>Sorghum-associated microbial communities from plants grown in Nebraska, USA.</title>
        <authorList>
            <person name="Schachtman D."/>
        </authorList>
    </citation>
    <scope>NUCLEOTIDE SEQUENCE [LARGE SCALE GENOMIC DNA]</scope>
    <source>
        <strain evidence="2 3">2709</strain>
    </source>
</reference>
<dbReference type="PROSITE" id="PS50206">
    <property type="entry name" value="RHODANESE_3"/>
    <property type="match status" value="4"/>
</dbReference>
<feature type="domain" description="Rhodanese" evidence="1">
    <location>
        <begin position="392"/>
        <end position="479"/>
    </location>
</feature>